<protein>
    <recommendedName>
        <fullName evidence="5">rRNA methyltransferase</fullName>
    </recommendedName>
</protein>
<dbReference type="EMBL" id="BRYB01000581">
    <property type="protein sequence ID" value="GMI33312.1"/>
    <property type="molecule type" value="Genomic_DNA"/>
</dbReference>
<feature type="compositionally biased region" description="Low complexity" evidence="1">
    <location>
        <begin position="22"/>
        <end position="40"/>
    </location>
</feature>
<dbReference type="Pfam" id="PF06962">
    <property type="entry name" value="rRNA_methylase"/>
    <property type="match status" value="1"/>
</dbReference>
<accession>A0ABQ6MV79</accession>
<feature type="chain" id="PRO_5046339319" description="rRNA methyltransferase" evidence="2">
    <location>
        <begin position="24"/>
        <end position="254"/>
    </location>
</feature>
<dbReference type="Gene3D" id="3.40.50.150">
    <property type="entry name" value="Vaccinia Virus protein VP39"/>
    <property type="match status" value="1"/>
</dbReference>
<dbReference type="InterPro" id="IPR029063">
    <property type="entry name" value="SAM-dependent_MTases_sf"/>
</dbReference>
<organism evidence="3 4">
    <name type="scientific">Tetraparma gracilis</name>
    <dbReference type="NCBI Taxonomy" id="2962635"/>
    <lineage>
        <taxon>Eukaryota</taxon>
        <taxon>Sar</taxon>
        <taxon>Stramenopiles</taxon>
        <taxon>Ochrophyta</taxon>
        <taxon>Bolidophyceae</taxon>
        <taxon>Parmales</taxon>
        <taxon>Triparmaceae</taxon>
        <taxon>Tetraparma</taxon>
    </lineage>
</organism>
<sequence>MLLLRPLLSAPLLSASLAPLSSSSALSSTSTSTSTSNPPSFYASSPLTSLPPLAHVLMSSLLPSLAPGDCVVDATAGNGSDSHFLASEISRAFPDPTPKPTLLCLDVQAAAVDKTKRRLEPFPFADVQLRSHSPLLPPTPSLALAVYNLGYLPNHKPNPDEARVATQTASSLSSLKEALDALRPDGAVFVTSYPASNADEHAKVMGLADSVARLSSRSPVPVPGVGEGKAFRVFHHEPAGRESSPVLTTLTRIK</sequence>
<feature type="region of interest" description="Disordered" evidence="1">
    <location>
        <begin position="22"/>
        <end position="41"/>
    </location>
</feature>
<evidence type="ECO:0000256" key="1">
    <source>
        <dbReference type="SAM" id="MobiDB-lite"/>
    </source>
</evidence>
<evidence type="ECO:0000313" key="3">
    <source>
        <dbReference type="EMBL" id="GMI33312.1"/>
    </source>
</evidence>
<evidence type="ECO:0000256" key="2">
    <source>
        <dbReference type="SAM" id="SignalP"/>
    </source>
</evidence>
<feature type="signal peptide" evidence="2">
    <location>
        <begin position="1"/>
        <end position="23"/>
    </location>
</feature>
<reference evidence="3 4" key="1">
    <citation type="journal article" date="2023" name="Commun. Biol.">
        <title>Genome analysis of Parmales, the sister group of diatoms, reveals the evolutionary specialization of diatoms from phago-mixotrophs to photoautotrophs.</title>
        <authorList>
            <person name="Ban H."/>
            <person name="Sato S."/>
            <person name="Yoshikawa S."/>
            <person name="Yamada K."/>
            <person name="Nakamura Y."/>
            <person name="Ichinomiya M."/>
            <person name="Sato N."/>
            <person name="Blanc-Mathieu R."/>
            <person name="Endo H."/>
            <person name="Kuwata A."/>
            <person name="Ogata H."/>
        </authorList>
    </citation>
    <scope>NUCLEOTIDE SEQUENCE [LARGE SCALE GENOMIC DNA]</scope>
</reference>
<dbReference type="SUPFAM" id="SSF53335">
    <property type="entry name" value="S-adenosyl-L-methionine-dependent methyltransferases"/>
    <property type="match status" value="1"/>
</dbReference>
<evidence type="ECO:0008006" key="5">
    <source>
        <dbReference type="Google" id="ProtNLM"/>
    </source>
</evidence>
<proteinExistence type="predicted"/>
<dbReference type="PANTHER" id="PTHR35276:SF1">
    <property type="entry name" value="TRNA (MNM(5)S(2)U34)-METHYLTRANSFERASE, CHLOROPLASTIC"/>
    <property type="match status" value="1"/>
</dbReference>
<comment type="caution">
    <text evidence="3">The sequence shown here is derived from an EMBL/GenBank/DDBJ whole genome shotgun (WGS) entry which is preliminary data.</text>
</comment>
<name>A0ABQ6MV79_9STRA</name>
<dbReference type="PANTHER" id="PTHR35276">
    <property type="entry name" value="S-ADENOSYL-L-METHIONINE-DEPENDENT METHYLTRANSFERASES SUPERFAMILY PROTEIN"/>
    <property type="match status" value="1"/>
</dbReference>
<dbReference type="InterPro" id="IPR010719">
    <property type="entry name" value="MnmM_MeTrfase"/>
</dbReference>
<evidence type="ECO:0000313" key="4">
    <source>
        <dbReference type="Proteomes" id="UP001165060"/>
    </source>
</evidence>
<dbReference type="Proteomes" id="UP001165060">
    <property type="component" value="Unassembled WGS sequence"/>
</dbReference>
<gene>
    <name evidence="3" type="ORF">TeGR_g5889</name>
</gene>
<keyword evidence="2" id="KW-0732">Signal</keyword>
<keyword evidence="4" id="KW-1185">Reference proteome</keyword>